<dbReference type="EMBL" id="CP012543">
    <property type="protein sequence ID" value="QCD46210.1"/>
    <property type="molecule type" value="Genomic_DNA"/>
</dbReference>
<dbReference type="InterPro" id="IPR010258">
    <property type="entry name" value="Conjugal_tfr_TrbG/VirB9/CagX"/>
</dbReference>
<evidence type="ECO:0000256" key="1">
    <source>
        <dbReference type="ARBA" id="ARBA00006135"/>
    </source>
</evidence>
<comment type="similarity">
    <text evidence="1">Belongs to the TrbG/VirB9 family.</text>
</comment>
<dbReference type="InterPro" id="IPR033645">
    <property type="entry name" value="VirB9/CagX/TrbG_C"/>
</dbReference>
<dbReference type="AlphaFoldDB" id="A0A6G5QKL8"/>
<proteinExistence type="inferred from homology"/>
<dbReference type="Proteomes" id="UP000502377">
    <property type="component" value="Chromosome"/>
</dbReference>
<feature type="region of interest" description="Disordered" evidence="3">
    <location>
        <begin position="44"/>
        <end position="70"/>
    </location>
</feature>
<dbReference type="CDD" id="cd06911">
    <property type="entry name" value="VirB9_CagX_TrbG"/>
    <property type="match status" value="1"/>
</dbReference>
<dbReference type="Pfam" id="PF03524">
    <property type="entry name" value="CagX"/>
    <property type="match status" value="1"/>
</dbReference>
<sequence length="423" mass="48398">MRNLIKLSIVSALALNLSAAEPQEGLSEEQMNQIRAIMRQTQELVNEQQQNGSMGEDIFNDKNKDVNNNIQSNFKINPLGLYKQRRQPQGVKFNDPNGGQIPEQDVIDFGSAPDASDRQMGKDELELMKNAIRNQDLKALQQKFHSKKYSGYENTQVVKYQPDKTIKIRTRHAMATTLIFDSEIDNFVLGDQTGFKIEQIPSQPNAIAIIPQLIGIDTSLTIFTSDGKIHTFYIFSTDYKNSNDPSFIVRIKDSETQKANLAKLETDSKEYLTIKDGIAELKVKKSDIYSGYTQKAKKENEWLLSAEIFSDKKFTYFKYSKDEMPQIPTIYAVIDKQDSPVETRVIGDYIIAETINPKFTIKSGDSYVCVDRKETQAEKLRKEIRKNLNTDEEAVKQRQKEHSKTITKNQEKYNESVKKARGF</sequence>
<protein>
    <submittedName>
        <fullName evidence="5">Type IV secretion system, translocation pore protein VirB9</fullName>
    </submittedName>
</protein>
<dbReference type="Gene3D" id="2.60.40.2500">
    <property type="match status" value="1"/>
</dbReference>
<keyword evidence="2 4" id="KW-0732">Signal</keyword>
<reference evidence="5 6" key="1">
    <citation type="submission" date="2016-07" db="EMBL/GenBank/DDBJ databases">
        <title>Comparative genomics of the Campylobacter concisus group.</title>
        <authorList>
            <person name="Miller W.G."/>
            <person name="Yee E."/>
            <person name="Chapman M.H."/>
            <person name="Huynh S."/>
            <person name="Bono J.L."/>
            <person name="On S.L.W."/>
            <person name="StLeger J."/>
            <person name="Foster G."/>
            <person name="Parker C.T."/>
        </authorList>
    </citation>
    <scope>NUCLEOTIDE SEQUENCE [LARGE SCALE GENOMIC DNA]</scope>
    <source>
        <strain evidence="5 6">ATCC 33238</strain>
    </source>
</reference>
<evidence type="ECO:0000256" key="4">
    <source>
        <dbReference type="SAM" id="SignalP"/>
    </source>
</evidence>
<organism evidence="5 6">
    <name type="scientific">Campylobacter rectus</name>
    <name type="common">Wolinella recta</name>
    <dbReference type="NCBI Taxonomy" id="203"/>
    <lineage>
        <taxon>Bacteria</taxon>
        <taxon>Pseudomonadati</taxon>
        <taxon>Campylobacterota</taxon>
        <taxon>Epsilonproteobacteria</taxon>
        <taxon>Campylobacterales</taxon>
        <taxon>Campylobacteraceae</taxon>
        <taxon>Campylobacter</taxon>
    </lineage>
</organism>
<evidence type="ECO:0000256" key="3">
    <source>
        <dbReference type="SAM" id="MobiDB-lite"/>
    </source>
</evidence>
<feature type="chain" id="PRO_5026214523" evidence="4">
    <location>
        <begin position="20"/>
        <end position="423"/>
    </location>
</feature>
<dbReference type="KEGG" id="crx:CRECT_0520"/>
<dbReference type="InterPro" id="IPR038161">
    <property type="entry name" value="VirB9/CagX/TrbG_C_sf"/>
</dbReference>
<evidence type="ECO:0000313" key="6">
    <source>
        <dbReference type="Proteomes" id="UP000502377"/>
    </source>
</evidence>
<name>A0A6G5QKL8_CAMRE</name>
<dbReference type="RefSeq" id="WP_004319292.1">
    <property type="nucleotide sequence ID" value="NZ_CAUTXX010000011.1"/>
</dbReference>
<feature type="region of interest" description="Disordered" evidence="3">
    <location>
        <begin position="385"/>
        <end position="423"/>
    </location>
</feature>
<evidence type="ECO:0000256" key="2">
    <source>
        <dbReference type="ARBA" id="ARBA00022729"/>
    </source>
</evidence>
<accession>A0A6G5QKL8</accession>
<gene>
    <name evidence="5" type="ORF">CRECT_0520</name>
</gene>
<feature type="signal peptide" evidence="4">
    <location>
        <begin position="1"/>
        <end position="19"/>
    </location>
</feature>
<evidence type="ECO:0000313" key="5">
    <source>
        <dbReference type="EMBL" id="QCD46210.1"/>
    </source>
</evidence>
<feature type="compositionally biased region" description="Polar residues" evidence="3">
    <location>
        <begin position="44"/>
        <end position="53"/>
    </location>
</feature>